<dbReference type="EMBL" id="CAUYUJ010000802">
    <property type="protein sequence ID" value="CAK0792623.1"/>
    <property type="molecule type" value="Genomic_DNA"/>
</dbReference>
<sequence>PFWLKAKPRARGLGRLGFCLGARAPSRDRRGDRRRGQETAAQRVQSSPITDGHMQDLVDSNQSMAPVEAQSHPTYMVPPTSPCRVEGYRLDARRDLKVPASLVLAARIRRNDDGEAALQEIPVRKQSFAALGPIDTRIRCTMEEVNELEASTHKRQEQIERLTGKTERESECDE</sequence>
<feature type="non-terminal residue" evidence="2">
    <location>
        <position position="1"/>
    </location>
</feature>
<gene>
    <name evidence="2" type="ORF">PCOR1329_LOCUS3152</name>
</gene>
<accession>A0ABN9PQE6</accession>
<feature type="compositionally biased region" description="Polar residues" evidence="1">
    <location>
        <begin position="39"/>
        <end position="49"/>
    </location>
</feature>
<feature type="compositionally biased region" description="Basic and acidic residues" evidence="1">
    <location>
        <begin position="25"/>
        <end position="37"/>
    </location>
</feature>
<dbReference type="Proteomes" id="UP001189429">
    <property type="component" value="Unassembled WGS sequence"/>
</dbReference>
<protein>
    <submittedName>
        <fullName evidence="2">Uncharacterized protein</fullName>
    </submittedName>
</protein>
<feature type="region of interest" description="Disordered" evidence="1">
    <location>
        <begin position="150"/>
        <end position="174"/>
    </location>
</feature>
<feature type="region of interest" description="Disordered" evidence="1">
    <location>
        <begin position="24"/>
        <end position="52"/>
    </location>
</feature>
<proteinExistence type="predicted"/>
<evidence type="ECO:0000313" key="2">
    <source>
        <dbReference type="EMBL" id="CAK0792623.1"/>
    </source>
</evidence>
<evidence type="ECO:0000256" key="1">
    <source>
        <dbReference type="SAM" id="MobiDB-lite"/>
    </source>
</evidence>
<comment type="caution">
    <text evidence="2">The sequence shown here is derived from an EMBL/GenBank/DDBJ whole genome shotgun (WGS) entry which is preliminary data.</text>
</comment>
<organism evidence="2 3">
    <name type="scientific">Prorocentrum cordatum</name>
    <dbReference type="NCBI Taxonomy" id="2364126"/>
    <lineage>
        <taxon>Eukaryota</taxon>
        <taxon>Sar</taxon>
        <taxon>Alveolata</taxon>
        <taxon>Dinophyceae</taxon>
        <taxon>Prorocentrales</taxon>
        <taxon>Prorocentraceae</taxon>
        <taxon>Prorocentrum</taxon>
    </lineage>
</organism>
<reference evidence="2" key="1">
    <citation type="submission" date="2023-10" db="EMBL/GenBank/DDBJ databases">
        <authorList>
            <person name="Chen Y."/>
            <person name="Shah S."/>
            <person name="Dougan E. K."/>
            <person name="Thang M."/>
            <person name="Chan C."/>
        </authorList>
    </citation>
    <scope>NUCLEOTIDE SEQUENCE [LARGE SCALE GENOMIC DNA]</scope>
</reference>
<keyword evidence="3" id="KW-1185">Reference proteome</keyword>
<evidence type="ECO:0000313" key="3">
    <source>
        <dbReference type="Proteomes" id="UP001189429"/>
    </source>
</evidence>
<name>A0ABN9PQE6_9DINO</name>